<feature type="binding site" evidence="18">
    <location>
        <position position="73"/>
    </location>
    <ligand>
        <name>a divalent metal cation</name>
        <dbReference type="ChEBI" id="CHEBI:60240"/>
    </ligand>
</feature>
<keyword evidence="5" id="KW-0808">Transferase</keyword>
<accession>A0A4Q1C317</accession>
<reference evidence="20 21" key="1">
    <citation type="submission" date="2019-01" db="EMBL/GenBank/DDBJ databases">
        <title>Cytophagaceae bacterium strain CAR-16.</title>
        <authorList>
            <person name="Chen W.-M."/>
        </authorList>
    </citation>
    <scope>NUCLEOTIDE SEQUENCE [LARGE SCALE GENOMIC DNA]</scope>
    <source>
        <strain evidence="20 21">CAR-16</strain>
    </source>
</reference>
<evidence type="ECO:0000256" key="16">
    <source>
        <dbReference type="PIRSR" id="PIRSR600829-2"/>
    </source>
</evidence>
<feature type="transmembrane region" description="Helical" evidence="19">
    <location>
        <begin position="93"/>
        <end position="118"/>
    </location>
</feature>
<dbReference type="CDD" id="cd14265">
    <property type="entry name" value="UDPK_IM_like"/>
    <property type="match status" value="1"/>
</dbReference>
<keyword evidence="18" id="KW-0460">Magnesium</keyword>
<dbReference type="GO" id="GO:0008654">
    <property type="term" value="P:phospholipid biosynthetic process"/>
    <property type="evidence" value="ECO:0007669"/>
    <property type="project" value="UniProtKB-KW"/>
</dbReference>
<evidence type="ECO:0000256" key="15">
    <source>
        <dbReference type="PIRSR" id="PIRSR600829-1"/>
    </source>
</evidence>
<dbReference type="Proteomes" id="UP000289455">
    <property type="component" value="Unassembled WGS sequence"/>
</dbReference>
<dbReference type="GO" id="GO:0016301">
    <property type="term" value="F:kinase activity"/>
    <property type="evidence" value="ECO:0007669"/>
    <property type="project" value="UniProtKB-KW"/>
</dbReference>
<dbReference type="AlphaFoldDB" id="A0A4Q1C317"/>
<dbReference type="GO" id="GO:0046872">
    <property type="term" value="F:metal ion binding"/>
    <property type="evidence" value="ECO:0007669"/>
    <property type="project" value="UniProtKB-KW"/>
</dbReference>
<dbReference type="InterPro" id="IPR036945">
    <property type="entry name" value="DAGK_sf"/>
</dbReference>
<evidence type="ECO:0000256" key="18">
    <source>
        <dbReference type="PIRSR" id="PIRSR600829-4"/>
    </source>
</evidence>
<evidence type="ECO:0000256" key="19">
    <source>
        <dbReference type="SAM" id="Phobius"/>
    </source>
</evidence>
<comment type="similarity">
    <text evidence="2">Belongs to the bacterial diacylglycerol kinase family.</text>
</comment>
<evidence type="ECO:0000256" key="10">
    <source>
        <dbReference type="ARBA" id="ARBA00022989"/>
    </source>
</evidence>
<keyword evidence="8 20" id="KW-0418">Kinase</keyword>
<evidence type="ECO:0000256" key="8">
    <source>
        <dbReference type="ARBA" id="ARBA00022777"/>
    </source>
</evidence>
<dbReference type="PANTHER" id="PTHR34299:SF1">
    <property type="entry name" value="DIACYLGLYCEROL KINASE"/>
    <property type="match status" value="1"/>
</dbReference>
<dbReference type="OrthoDB" id="1493837at2"/>
<evidence type="ECO:0000256" key="7">
    <source>
        <dbReference type="ARBA" id="ARBA00022741"/>
    </source>
</evidence>
<dbReference type="InterPro" id="IPR000829">
    <property type="entry name" value="DAGK"/>
</dbReference>
<protein>
    <submittedName>
        <fullName evidence="20">Diacylglycerol kinase family protein</fullName>
    </submittedName>
</protein>
<feature type="binding site" evidence="17">
    <location>
        <begin position="82"/>
        <end position="84"/>
    </location>
    <ligand>
        <name>ATP</name>
        <dbReference type="ChEBI" id="CHEBI:30616"/>
    </ligand>
</feature>
<keyword evidence="10 19" id="KW-1133">Transmembrane helix</keyword>
<evidence type="ECO:0000256" key="11">
    <source>
        <dbReference type="ARBA" id="ARBA00023098"/>
    </source>
</evidence>
<keyword evidence="12 19" id="KW-0472">Membrane</keyword>
<feature type="binding site" evidence="17">
    <location>
        <position position="73"/>
    </location>
    <ligand>
        <name>ATP</name>
        <dbReference type="ChEBI" id="CHEBI:30616"/>
    </ligand>
</feature>
<gene>
    <name evidence="20" type="ORF">ESB04_02855</name>
</gene>
<evidence type="ECO:0000256" key="3">
    <source>
        <dbReference type="ARBA" id="ARBA00022475"/>
    </source>
</evidence>
<evidence type="ECO:0000256" key="2">
    <source>
        <dbReference type="ARBA" id="ARBA00005967"/>
    </source>
</evidence>
<keyword evidence="11" id="KW-0443">Lipid metabolism</keyword>
<evidence type="ECO:0000256" key="4">
    <source>
        <dbReference type="ARBA" id="ARBA00022516"/>
    </source>
</evidence>
<feature type="binding site" evidence="17">
    <location>
        <begin position="91"/>
        <end position="92"/>
    </location>
    <ligand>
        <name>ATP</name>
        <dbReference type="ChEBI" id="CHEBI:30616"/>
    </ligand>
</feature>
<evidence type="ECO:0000256" key="17">
    <source>
        <dbReference type="PIRSR" id="PIRSR600829-3"/>
    </source>
</evidence>
<evidence type="ECO:0000256" key="6">
    <source>
        <dbReference type="ARBA" id="ARBA00022692"/>
    </source>
</evidence>
<evidence type="ECO:0000256" key="1">
    <source>
        <dbReference type="ARBA" id="ARBA00004651"/>
    </source>
</evidence>
<feature type="binding site" evidence="18">
    <location>
        <position position="25"/>
    </location>
    <ligand>
        <name>a divalent metal cation</name>
        <dbReference type="ChEBI" id="CHEBI:60240"/>
    </ligand>
</feature>
<evidence type="ECO:0000256" key="14">
    <source>
        <dbReference type="ARBA" id="ARBA00023264"/>
    </source>
</evidence>
<keyword evidence="13" id="KW-0594">Phospholipid biosynthesis</keyword>
<dbReference type="Gene3D" id="1.10.287.3610">
    <property type="match status" value="1"/>
</dbReference>
<keyword evidence="18" id="KW-0479">Metal-binding</keyword>
<keyword evidence="4" id="KW-0444">Lipid biosynthesis</keyword>
<evidence type="ECO:0000256" key="5">
    <source>
        <dbReference type="ARBA" id="ARBA00022679"/>
    </source>
</evidence>
<keyword evidence="7 17" id="KW-0547">Nucleotide-binding</keyword>
<proteinExistence type="inferred from homology"/>
<keyword evidence="14" id="KW-1208">Phospholipid metabolism</keyword>
<keyword evidence="3" id="KW-1003">Cell membrane</keyword>
<feature type="active site" description="Proton acceptor" evidence="15">
    <location>
        <position position="66"/>
    </location>
</feature>
<feature type="binding site" evidence="16">
    <location>
        <position position="66"/>
    </location>
    <ligand>
        <name>substrate</name>
    </ligand>
</feature>
<evidence type="ECO:0000256" key="9">
    <source>
        <dbReference type="ARBA" id="ARBA00022840"/>
    </source>
</evidence>
<evidence type="ECO:0000256" key="13">
    <source>
        <dbReference type="ARBA" id="ARBA00023209"/>
    </source>
</evidence>
<comment type="cofactor">
    <cofactor evidence="18">
        <name>Mg(2+)</name>
        <dbReference type="ChEBI" id="CHEBI:18420"/>
    </cofactor>
    <text evidence="18">Mn(2+), Zn(2+), Cd(2+) and Co(2+) support activity to lesser extents.</text>
</comment>
<keyword evidence="9 17" id="KW-0067">ATP-binding</keyword>
<keyword evidence="21" id="KW-1185">Reference proteome</keyword>
<dbReference type="Pfam" id="PF01219">
    <property type="entry name" value="DAGK_prokar"/>
    <property type="match status" value="1"/>
</dbReference>
<comment type="subcellular location">
    <subcellularLocation>
        <location evidence="1">Cell membrane</location>
        <topology evidence="1">Multi-pass membrane protein</topology>
    </subcellularLocation>
</comment>
<organism evidence="20 21">
    <name type="scientific">Aquirufa rosea</name>
    <dbReference type="NCBI Taxonomy" id="2509241"/>
    <lineage>
        <taxon>Bacteria</taxon>
        <taxon>Pseudomonadati</taxon>
        <taxon>Bacteroidota</taxon>
        <taxon>Cytophagia</taxon>
        <taxon>Cytophagales</taxon>
        <taxon>Flectobacillaceae</taxon>
        <taxon>Aquirufa</taxon>
    </lineage>
</organism>
<dbReference type="GO" id="GO:0005524">
    <property type="term" value="F:ATP binding"/>
    <property type="evidence" value="ECO:0007669"/>
    <property type="project" value="UniProtKB-KW"/>
</dbReference>
<comment type="caution">
    <text evidence="20">The sequence shown here is derived from an EMBL/GenBank/DDBJ whole genome shotgun (WGS) entry which is preliminary data.</text>
</comment>
<dbReference type="EMBL" id="SDHY01000001">
    <property type="protein sequence ID" value="RXK52606.1"/>
    <property type="molecule type" value="Genomic_DNA"/>
</dbReference>
<feature type="binding site" evidence="17">
    <location>
        <position position="25"/>
    </location>
    <ligand>
        <name>ATP</name>
        <dbReference type="ChEBI" id="CHEBI:30616"/>
    </ligand>
</feature>
<dbReference type="GO" id="GO:0005886">
    <property type="term" value="C:plasma membrane"/>
    <property type="evidence" value="ECO:0007669"/>
    <property type="project" value="UniProtKB-SubCell"/>
</dbReference>
<keyword evidence="6 19" id="KW-0812">Transmembrane</keyword>
<evidence type="ECO:0000313" key="21">
    <source>
        <dbReference type="Proteomes" id="UP000289455"/>
    </source>
</evidence>
<dbReference type="PANTHER" id="PTHR34299">
    <property type="entry name" value="DIACYLGLYCEROL KINASE"/>
    <property type="match status" value="1"/>
</dbReference>
<sequence>MINFSKAFQSISTAWSGIISLIKEENNAKIHAASTILVIIVGLNIGFMAIEWLWISLAIAGVWVAELFNSALEKITDLVAPEYHPLAKKAKDFAAGAVLVMAIWAAFVFCLISFPHLWMRLVFSN</sequence>
<name>A0A4Q1C317_9BACT</name>
<evidence type="ECO:0000313" key="20">
    <source>
        <dbReference type="EMBL" id="RXK52606.1"/>
    </source>
</evidence>
<dbReference type="InterPro" id="IPR033717">
    <property type="entry name" value="UDPK"/>
</dbReference>
<dbReference type="RefSeq" id="WP_129026050.1">
    <property type="nucleotide sequence ID" value="NZ_SDHY01000001.1"/>
</dbReference>
<feature type="transmembrane region" description="Helical" evidence="19">
    <location>
        <begin position="30"/>
        <end position="47"/>
    </location>
</feature>
<evidence type="ECO:0000256" key="12">
    <source>
        <dbReference type="ARBA" id="ARBA00023136"/>
    </source>
</evidence>